<evidence type="ECO:0000256" key="6">
    <source>
        <dbReference type="ARBA" id="ARBA00022989"/>
    </source>
</evidence>
<keyword evidence="3 9" id="KW-0812">Transmembrane</keyword>
<keyword evidence="5" id="KW-0067">ATP-binding</keyword>
<feature type="region of interest" description="Disordered" evidence="8">
    <location>
        <begin position="1"/>
        <end position="32"/>
    </location>
</feature>
<evidence type="ECO:0000256" key="5">
    <source>
        <dbReference type="ARBA" id="ARBA00022840"/>
    </source>
</evidence>
<keyword evidence="6 9" id="KW-1133">Transmembrane helix</keyword>
<proteinExistence type="predicted"/>
<evidence type="ECO:0000259" key="10">
    <source>
        <dbReference type="Pfam" id="PF02706"/>
    </source>
</evidence>
<dbReference type="InterPro" id="IPR027417">
    <property type="entry name" value="P-loop_NTPase"/>
</dbReference>
<evidence type="ECO:0000256" key="1">
    <source>
        <dbReference type="ARBA" id="ARBA00004651"/>
    </source>
</evidence>
<dbReference type="PANTHER" id="PTHR32309:SF13">
    <property type="entry name" value="FERRIC ENTEROBACTIN TRANSPORT PROTEIN FEPE"/>
    <property type="match status" value="1"/>
</dbReference>
<accession>A0ABT8BJC0</accession>
<keyword evidence="7 9" id="KW-0472">Membrane</keyword>
<dbReference type="SUPFAM" id="SSF52540">
    <property type="entry name" value="P-loop containing nucleoside triphosphate hydrolases"/>
    <property type="match status" value="1"/>
</dbReference>
<evidence type="ECO:0000256" key="9">
    <source>
        <dbReference type="SAM" id="Phobius"/>
    </source>
</evidence>
<feature type="transmembrane region" description="Helical" evidence="9">
    <location>
        <begin position="279"/>
        <end position="302"/>
    </location>
</feature>
<gene>
    <name evidence="11" type="ORF">QWZ12_16840</name>
</gene>
<keyword evidence="12" id="KW-1185">Reference proteome</keyword>
<comment type="subcellular location">
    <subcellularLocation>
        <location evidence="1">Cell membrane</location>
        <topology evidence="1">Multi-pass membrane protein</topology>
    </subcellularLocation>
</comment>
<dbReference type="InterPro" id="IPR050445">
    <property type="entry name" value="Bact_polysacc_biosynth/exp"/>
</dbReference>
<evidence type="ECO:0000256" key="7">
    <source>
        <dbReference type="ARBA" id="ARBA00023136"/>
    </source>
</evidence>
<name>A0ABT8BJC0_9HYPH</name>
<dbReference type="PANTHER" id="PTHR32309">
    <property type="entry name" value="TYROSINE-PROTEIN KINASE"/>
    <property type="match status" value="1"/>
</dbReference>
<evidence type="ECO:0000313" key="12">
    <source>
        <dbReference type="Proteomes" id="UP001224644"/>
    </source>
</evidence>
<evidence type="ECO:0000256" key="2">
    <source>
        <dbReference type="ARBA" id="ARBA00022475"/>
    </source>
</evidence>
<evidence type="ECO:0000256" key="4">
    <source>
        <dbReference type="ARBA" id="ARBA00022741"/>
    </source>
</evidence>
<dbReference type="Proteomes" id="UP001224644">
    <property type="component" value="Unassembled WGS sequence"/>
</dbReference>
<dbReference type="RefSeq" id="WP_238226714.1">
    <property type="nucleotide sequence ID" value="NZ_BPQD01000020.1"/>
</dbReference>
<protein>
    <submittedName>
        <fullName evidence="11">Wzz/FepE/Etk N-terminal domain-containing protein</fullName>
    </submittedName>
</protein>
<feature type="transmembrane region" description="Helical" evidence="9">
    <location>
        <begin position="48"/>
        <end position="65"/>
    </location>
</feature>
<reference evidence="12" key="1">
    <citation type="journal article" date="2019" name="Int. J. Syst. Evol. Microbiol.">
        <title>The Global Catalogue of Microorganisms (GCM) 10K type strain sequencing project: providing services to taxonomists for standard genome sequencing and annotation.</title>
        <authorList>
            <consortium name="The Broad Institute Genomics Platform"/>
            <consortium name="The Broad Institute Genome Sequencing Center for Infectious Disease"/>
            <person name="Wu L."/>
            <person name="Ma J."/>
        </authorList>
    </citation>
    <scope>NUCLEOTIDE SEQUENCE [LARGE SCALE GENOMIC DNA]</scope>
    <source>
        <strain evidence="12">CECT 7069</strain>
    </source>
</reference>
<evidence type="ECO:0000256" key="8">
    <source>
        <dbReference type="SAM" id="MobiDB-lite"/>
    </source>
</evidence>
<dbReference type="InterPro" id="IPR003856">
    <property type="entry name" value="LPS_length_determ_N"/>
</dbReference>
<dbReference type="InterPro" id="IPR005702">
    <property type="entry name" value="Wzc-like_C"/>
</dbReference>
<evidence type="ECO:0000313" key="11">
    <source>
        <dbReference type="EMBL" id="MDN3592262.1"/>
    </source>
</evidence>
<comment type="caution">
    <text evidence="11">The sequence shown here is derived from an EMBL/GenBank/DDBJ whole genome shotgun (WGS) entry which is preliminary data.</text>
</comment>
<organism evidence="11 12">
    <name type="scientific">Methylobacterium adhaesivum</name>
    <dbReference type="NCBI Taxonomy" id="333297"/>
    <lineage>
        <taxon>Bacteria</taxon>
        <taxon>Pseudomonadati</taxon>
        <taxon>Pseudomonadota</taxon>
        <taxon>Alphaproteobacteria</taxon>
        <taxon>Hyphomicrobiales</taxon>
        <taxon>Methylobacteriaceae</taxon>
        <taxon>Methylobacterium</taxon>
    </lineage>
</organism>
<dbReference type="Pfam" id="PF02706">
    <property type="entry name" value="Wzz"/>
    <property type="match status" value="1"/>
</dbReference>
<sequence length="548" mass="58158">MTIEPPRTWPRSVSPPSGLEQTAAPPDARSTPSFDLGEVAGAVWRRRLPLGLWLVLCLALSGWYLKVAPITYTAATMVILEPRQALGPSPSTSQTVVAPSLDVAQAESQIQVIRSERILASVFDVLNLQEAPELAGSGPGIRERLTTALGLGDPVSVNVGDARARAFQAFTDRVGVRRLGQSYVLEVSYQAASPEQAARVANATAVQYIKAQIDVKAAAALQGTEYLRGRIINIDAEQRAASEGVREGRIPDMLFSDADARIIGAALRPLSKSSPKSGLIVAFALTFGLVTGLLAVAVRHALDRTLNTRRQVRATLGVECLGVLPRVGRGRDLKRNGLLPLAHLAMDQPNSPFASGMRSIRTGILLAMPNRKQVIGIVSWAHGEGRSTVAINLAYLLSVPSDTVELVDADLHNPTLTAVLTPQASAGLNEVLLDGPGSPDNVSLSLSPVLGFIPAVRAMQDADPNLNLGSERMRTLLGRLCATRNVVLDLPPLAAGSDARALSPHLDGIVLVIEAGRTTIEEAAEAVRLLQASQGRVIGVILNKARRV</sequence>
<dbReference type="CDD" id="cd05387">
    <property type="entry name" value="BY-kinase"/>
    <property type="match status" value="1"/>
</dbReference>
<keyword evidence="2" id="KW-1003">Cell membrane</keyword>
<keyword evidence="4" id="KW-0547">Nucleotide-binding</keyword>
<evidence type="ECO:0000256" key="3">
    <source>
        <dbReference type="ARBA" id="ARBA00022692"/>
    </source>
</evidence>
<dbReference type="Gene3D" id="3.40.50.300">
    <property type="entry name" value="P-loop containing nucleotide triphosphate hydrolases"/>
    <property type="match status" value="1"/>
</dbReference>
<feature type="domain" description="Polysaccharide chain length determinant N-terminal" evidence="10">
    <location>
        <begin position="33"/>
        <end position="124"/>
    </location>
</feature>
<dbReference type="EMBL" id="JAUFPX010000017">
    <property type="protein sequence ID" value="MDN3592262.1"/>
    <property type="molecule type" value="Genomic_DNA"/>
</dbReference>